<dbReference type="EMBL" id="OX596105">
    <property type="protein sequence ID" value="CAI9700331.1"/>
    <property type="molecule type" value="Genomic_DNA"/>
</dbReference>
<proteinExistence type="predicted"/>
<sequence length="70" mass="7401">MQDPEAWRLGSELAEEWFQSLGEHEVSPMGQILSDVLTAIPVPGTQEASVASVATGTYLIEDISPGTVAS</sequence>
<dbReference type="Proteomes" id="UP001162501">
    <property type="component" value="Chromosome 21"/>
</dbReference>
<reference evidence="1" key="1">
    <citation type="submission" date="2023-05" db="EMBL/GenBank/DDBJ databases">
        <authorList>
            <consortium name="ELIXIR-Norway"/>
        </authorList>
    </citation>
    <scope>NUCLEOTIDE SEQUENCE</scope>
</reference>
<evidence type="ECO:0000313" key="1">
    <source>
        <dbReference type="EMBL" id="CAI9700331.1"/>
    </source>
</evidence>
<gene>
    <name evidence="1" type="ORF">MRATA1EN3_LOCUS11544</name>
</gene>
<name>A0ACB0EIB3_RANTA</name>
<organism evidence="1 2">
    <name type="scientific">Rangifer tarandus platyrhynchus</name>
    <name type="common">Svalbard reindeer</name>
    <dbReference type="NCBI Taxonomy" id="3082113"/>
    <lineage>
        <taxon>Eukaryota</taxon>
        <taxon>Metazoa</taxon>
        <taxon>Chordata</taxon>
        <taxon>Craniata</taxon>
        <taxon>Vertebrata</taxon>
        <taxon>Euteleostomi</taxon>
        <taxon>Mammalia</taxon>
        <taxon>Eutheria</taxon>
        <taxon>Laurasiatheria</taxon>
        <taxon>Artiodactyla</taxon>
        <taxon>Ruminantia</taxon>
        <taxon>Pecora</taxon>
        <taxon>Cervidae</taxon>
        <taxon>Odocoileinae</taxon>
        <taxon>Rangifer</taxon>
    </lineage>
</organism>
<evidence type="ECO:0000313" key="2">
    <source>
        <dbReference type="Proteomes" id="UP001162501"/>
    </source>
</evidence>
<accession>A0ACB0EIB3</accession>
<protein>
    <submittedName>
        <fullName evidence="1">Uncharacterized protein</fullName>
    </submittedName>
</protein>